<gene>
    <name evidence="1" type="ORF">K227x_17520</name>
</gene>
<dbReference type="KEGG" id="rlc:K227x_17520"/>
<evidence type="ECO:0000313" key="1">
    <source>
        <dbReference type="EMBL" id="QDT03370.1"/>
    </source>
</evidence>
<reference evidence="1 2" key="1">
    <citation type="submission" date="2019-02" db="EMBL/GenBank/DDBJ databases">
        <title>Deep-cultivation of Planctomycetes and their phenomic and genomic characterization uncovers novel biology.</title>
        <authorList>
            <person name="Wiegand S."/>
            <person name="Jogler M."/>
            <person name="Boedeker C."/>
            <person name="Pinto D."/>
            <person name="Vollmers J."/>
            <person name="Rivas-Marin E."/>
            <person name="Kohn T."/>
            <person name="Peeters S.H."/>
            <person name="Heuer A."/>
            <person name="Rast P."/>
            <person name="Oberbeckmann S."/>
            <person name="Bunk B."/>
            <person name="Jeske O."/>
            <person name="Meyerdierks A."/>
            <person name="Storesund J.E."/>
            <person name="Kallscheuer N."/>
            <person name="Luecker S."/>
            <person name="Lage O.M."/>
            <person name="Pohl T."/>
            <person name="Merkel B.J."/>
            <person name="Hornburger P."/>
            <person name="Mueller R.-W."/>
            <person name="Bruemmer F."/>
            <person name="Labrenz M."/>
            <person name="Spormann A.M."/>
            <person name="Op den Camp H."/>
            <person name="Overmann J."/>
            <person name="Amann R."/>
            <person name="Jetten M.S.M."/>
            <person name="Mascher T."/>
            <person name="Medema M.H."/>
            <person name="Devos D.P."/>
            <person name="Kaster A.-K."/>
            <person name="Ovreas L."/>
            <person name="Rohde M."/>
            <person name="Galperin M.Y."/>
            <person name="Jogler C."/>
        </authorList>
    </citation>
    <scope>NUCLEOTIDE SEQUENCE [LARGE SCALE GENOMIC DNA]</scope>
    <source>
        <strain evidence="1 2">K22_7</strain>
    </source>
</reference>
<organism evidence="1 2">
    <name type="scientific">Rubripirellula lacrimiformis</name>
    <dbReference type="NCBI Taxonomy" id="1930273"/>
    <lineage>
        <taxon>Bacteria</taxon>
        <taxon>Pseudomonadati</taxon>
        <taxon>Planctomycetota</taxon>
        <taxon>Planctomycetia</taxon>
        <taxon>Pirellulales</taxon>
        <taxon>Pirellulaceae</taxon>
        <taxon>Rubripirellula</taxon>
    </lineage>
</organism>
<evidence type="ECO:0000313" key="2">
    <source>
        <dbReference type="Proteomes" id="UP000318538"/>
    </source>
</evidence>
<proteinExistence type="predicted"/>
<accession>A0A517N8B8</accession>
<protein>
    <submittedName>
        <fullName evidence="1">Uncharacterized protein</fullName>
    </submittedName>
</protein>
<dbReference type="EMBL" id="CP036525">
    <property type="protein sequence ID" value="QDT03370.1"/>
    <property type="molecule type" value="Genomic_DNA"/>
</dbReference>
<name>A0A517N8B8_9BACT</name>
<dbReference type="OrthoDB" id="272082at2"/>
<keyword evidence="2" id="KW-1185">Reference proteome</keyword>
<dbReference type="AlphaFoldDB" id="A0A517N8B8"/>
<sequence>MASLLLVGLAAGSPHPTGSDPAAVHQEVDLIELNHFVDGDGREVFRQVIFYDWSNQHHRFHVRAWRLIKNENQVPKRRWNPDCHQCTWHDNGLLRQVSAPKMRETWTQQDPERVNRKLLPEDQRIPLFPIRTASQRQSENR</sequence>
<dbReference type="Proteomes" id="UP000318538">
    <property type="component" value="Chromosome"/>
</dbReference>